<dbReference type="InParanoid" id="A0A4R2PL50"/>
<organism evidence="4 5">
    <name type="scientific">Rhodothalassium salexigens DSM 2132</name>
    <dbReference type="NCBI Taxonomy" id="1188247"/>
    <lineage>
        <taxon>Bacteria</taxon>
        <taxon>Pseudomonadati</taxon>
        <taxon>Pseudomonadota</taxon>
        <taxon>Alphaproteobacteria</taxon>
        <taxon>Rhodothalassiales</taxon>
        <taxon>Rhodothalassiaceae</taxon>
        <taxon>Rhodothalassium</taxon>
    </lineage>
</organism>
<dbReference type="PRINTS" id="PR00080">
    <property type="entry name" value="SDRFAMILY"/>
</dbReference>
<dbReference type="PROSITE" id="PS00061">
    <property type="entry name" value="ADH_SHORT"/>
    <property type="match status" value="1"/>
</dbReference>
<dbReference type="Pfam" id="PF13561">
    <property type="entry name" value="adh_short_C2"/>
    <property type="match status" value="1"/>
</dbReference>
<evidence type="ECO:0000256" key="1">
    <source>
        <dbReference type="ARBA" id="ARBA00006484"/>
    </source>
</evidence>
<dbReference type="GO" id="GO:0018454">
    <property type="term" value="F:acetoacetyl-CoA reductase activity"/>
    <property type="evidence" value="ECO:0007669"/>
    <property type="project" value="InterPro"/>
</dbReference>
<dbReference type="SMART" id="SM00822">
    <property type="entry name" value="PKS_KR"/>
    <property type="match status" value="1"/>
</dbReference>
<dbReference type="InterPro" id="IPR036291">
    <property type="entry name" value="NAD(P)-bd_dom_sf"/>
</dbReference>
<gene>
    <name evidence="4" type="ORF">EV659_103199</name>
</gene>
<dbReference type="NCBIfam" id="NF009464">
    <property type="entry name" value="PRK12824.1"/>
    <property type="match status" value="1"/>
</dbReference>
<dbReference type="GO" id="GO:0042619">
    <property type="term" value="P:poly-hydroxybutyrate biosynthetic process"/>
    <property type="evidence" value="ECO:0007669"/>
    <property type="project" value="InterPro"/>
</dbReference>
<feature type="domain" description="Ketoreductase" evidence="3">
    <location>
        <begin position="4"/>
        <end position="179"/>
    </location>
</feature>
<dbReference type="AlphaFoldDB" id="A0A4R2PL50"/>
<evidence type="ECO:0000259" key="3">
    <source>
        <dbReference type="SMART" id="SM00822"/>
    </source>
</evidence>
<dbReference type="Gene3D" id="3.40.50.720">
    <property type="entry name" value="NAD(P)-binding Rossmann-like Domain"/>
    <property type="match status" value="1"/>
</dbReference>
<dbReference type="InterPro" id="IPR002347">
    <property type="entry name" value="SDR_fam"/>
</dbReference>
<comment type="similarity">
    <text evidence="1">Belongs to the short-chain dehydrogenases/reductases (SDR) family.</text>
</comment>
<dbReference type="RefSeq" id="WP_132707863.1">
    <property type="nucleotide sequence ID" value="NZ_JACIGF010000003.1"/>
</dbReference>
<sequence>MSERVALVTGGTRGIGAAIARSLKDAGYKVAASYAGNDEKARAFSDQTGIPTYKFDVADHDACTNAVAQIEADLGPVDVLVNNAGITWDAPFHKMGPDAWTKVIETDLSSAYNMTHAVWAGMRERGFGRVINISSINGQKGQFTQANYSAAKAGLLGFTKALAAEGARKGITVNAICPGYIDTDMMKAVKQEVLDAIVAQIPVGRLGQADEIARGVLFLAADDAGFVTGSTLTINGGQYMD</sequence>
<dbReference type="FunFam" id="3.40.50.720:FF:000173">
    <property type="entry name" value="3-oxoacyl-[acyl-carrier protein] reductase"/>
    <property type="match status" value="1"/>
</dbReference>
<dbReference type="OrthoDB" id="9804774at2"/>
<dbReference type="GO" id="GO:0005737">
    <property type="term" value="C:cytoplasm"/>
    <property type="evidence" value="ECO:0007669"/>
    <property type="project" value="InterPro"/>
</dbReference>
<dbReference type="SUPFAM" id="SSF51735">
    <property type="entry name" value="NAD(P)-binding Rossmann-fold domains"/>
    <property type="match status" value="1"/>
</dbReference>
<dbReference type="InterPro" id="IPR050259">
    <property type="entry name" value="SDR"/>
</dbReference>
<dbReference type="InterPro" id="IPR020904">
    <property type="entry name" value="Sc_DH/Rdtase_CS"/>
</dbReference>
<dbReference type="PRINTS" id="PR00081">
    <property type="entry name" value="GDHRDH"/>
</dbReference>
<dbReference type="NCBIfam" id="TIGR01829">
    <property type="entry name" value="AcAcCoA_reduct"/>
    <property type="match status" value="1"/>
</dbReference>
<dbReference type="InterPro" id="IPR011283">
    <property type="entry name" value="Acetoacetyl-CoA_reductase"/>
</dbReference>
<keyword evidence="2" id="KW-0560">Oxidoreductase</keyword>
<keyword evidence="5" id="KW-1185">Reference proteome</keyword>
<dbReference type="GO" id="GO:0032787">
    <property type="term" value="P:monocarboxylic acid metabolic process"/>
    <property type="evidence" value="ECO:0007669"/>
    <property type="project" value="UniProtKB-ARBA"/>
</dbReference>
<comment type="caution">
    <text evidence="4">The sequence shown here is derived from an EMBL/GenBank/DDBJ whole genome shotgun (WGS) entry which is preliminary data.</text>
</comment>
<dbReference type="PANTHER" id="PTHR42879:SF2">
    <property type="entry name" value="3-OXOACYL-[ACYL-CARRIER-PROTEIN] REDUCTASE FABG"/>
    <property type="match status" value="1"/>
</dbReference>
<reference evidence="4 5" key="1">
    <citation type="submission" date="2019-03" db="EMBL/GenBank/DDBJ databases">
        <title>Genomic Encyclopedia of Type Strains, Phase IV (KMG-IV): sequencing the most valuable type-strain genomes for metagenomic binning, comparative biology and taxonomic classification.</title>
        <authorList>
            <person name="Goeker M."/>
        </authorList>
    </citation>
    <scope>NUCLEOTIDE SEQUENCE [LARGE SCALE GENOMIC DNA]</scope>
    <source>
        <strain evidence="4 5">DSM 2132</strain>
    </source>
</reference>
<accession>A0A4R2PL50</accession>
<protein>
    <submittedName>
        <fullName evidence="4">3-oxoacyl-[acyl-carrier-protein] reductase</fullName>
    </submittedName>
</protein>
<evidence type="ECO:0000313" key="4">
    <source>
        <dbReference type="EMBL" id="TCP36310.1"/>
    </source>
</evidence>
<proteinExistence type="inferred from homology"/>
<dbReference type="EMBL" id="SLXO01000003">
    <property type="protein sequence ID" value="TCP36310.1"/>
    <property type="molecule type" value="Genomic_DNA"/>
</dbReference>
<dbReference type="InterPro" id="IPR057326">
    <property type="entry name" value="KR_dom"/>
</dbReference>
<evidence type="ECO:0000256" key="2">
    <source>
        <dbReference type="ARBA" id="ARBA00023002"/>
    </source>
</evidence>
<dbReference type="PANTHER" id="PTHR42879">
    <property type="entry name" value="3-OXOACYL-(ACYL-CARRIER-PROTEIN) REDUCTASE"/>
    <property type="match status" value="1"/>
</dbReference>
<evidence type="ECO:0000313" key="5">
    <source>
        <dbReference type="Proteomes" id="UP000295399"/>
    </source>
</evidence>
<name>A0A4R2PL50_RHOSA</name>
<dbReference type="NCBIfam" id="NF009466">
    <property type="entry name" value="PRK12826.1-2"/>
    <property type="match status" value="1"/>
</dbReference>
<dbReference type="CDD" id="cd05333">
    <property type="entry name" value="BKR_SDR_c"/>
    <property type="match status" value="1"/>
</dbReference>
<dbReference type="Proteomes" id="UP000295399">
    <property type="component" value="Unassembled WGS sequence"/>
</dbReference>